<dbReference type="AlphaFoldDB" id="A0A1X0QCI2"/>
<dbReference type="GO" id="GO:0003677">
    <property type="term" value="F:DNA binding"/>
    <property type="evidence" value="ECO:0007669"/>
    <property type="project" value="InterPro"/>
</dbReference>
<feature type="domain" description="Transcription factor CBF/NF-Y/archaeal histone" evidence="1">
    <location>
        <begin position="26"/>
        <end position="87"/>
    </location>
</feature>
<accession>A0A1X0QCI2</accession>
<dbReference type="GO" id="GO:0046982">
    <property type="term" value="F:protein heterodimerization activity"/>
    <property type="evidence" value="ECO:0007669"/>
    <property type="project" value="InterPro"/>
</dbReference>
<dbReference type="EMBL" id="LVKB01000020">
    <property type="protein sequence ID" value="ORD97491.1"/>
    <property type="molecule type" value="Genomic_DNA"/>
</dbReference>
<dbReference type="InterPro" id="IPR002119">
    <property type="entry name" value="Histone_H2A"/>
</dbReference>
<dbReference type="SMR" id="A0A1X0QCI2"/>
<dbReference type="VEuPathDB" id="MicrosporidiaDB:HERIO_619"/>
<name>A0A1X0QCI2_9MICR</name>
<gene>
    <name evidence="2" type="primary">H2A</name>
    <name evidence="3" type="ORF">A0H76_1534</name>
    <name evidence="2" type="ORF">HERIO_619</name>
</gene>
<proteinExistence type="predicted"/>
<dbReference type="GO" id="GO:0000786">
    <property type="term" value="C:nucleosome"/>
    <property type="evidence" value="ECO:0007669"/>
    <property type="project" value="InterPro"/>
</dbReference>
<organism evidence="2 4">
    <name type="scientific">Hepatospora eriocheir</name>
    <dbReference type="NCBI Taxonomy" id="1081669"/>
    <lineage>
        <taxon>Eukaryota</taxon>
        <taxon>Fungi</taxon>
        <taxon>Fungi incertae sedis</taxon>
        <taxon>Microsporidia</taxon>
        <taxon>Hepatosporidae</taxon>
        <taxon>Hepatospora</taxon>
    </lineage>
</organism>
<dbReference type="OrthoDB" id="9421954at2759"/>
<dbReference type="PANTHER" id="PTHR23430">
    <property type="entry name" value="HISTONE H2A"/>
    <property type="match status" value="1"/>
</dbReference>
<evidence type="ECO:0000259" key="1">
    <source>
        <dbReference type="Pfam" id="PF00808"/>
    </source>
</evidence>
<dbReference type="Pfam" id="PF00808">
    <property type="entry name" value="CBFD_NFYB_HMF"/>
    <property type="match status" value="1"/>
</dbReference>
<evidence type="ECO:0000313" key="2">
    <source>
        <dbReference type="EMBL" id="ORD97491.1"/>
    </source>
</evidence>
<dbReference type="SUPFAM" id="SSF47113">
    <property type="entry name" value="Histone-fold"/>
    <property type="match status" value="1"/>
</dbReference>
<reference evidence="4 5" key="1">
    <citation type="journal article" date="2017" name="Environ. Microbiol.">
        <title>Decay of the glycolytic pathway and adaptation to intranuclear parasitism within Enterocytozoonidae microsporidia.</title>
        <authorList>
            <person name="Wiredu Boakye D."/>
            <person name="Jaroenlak P."/>
            <person name="Prachumwat A."/>
            <person name="Williams T.A."/>
            <person name="Bateman K.S."/>
            <person name="Itsathitphaisarn O."/>
            <person name="Sritunyalucksana K."/>
            <person name="Paszkiewicz K.H."/>
            <person name="Moore K.A."/>
            <person name="Stentiford G.D."/>
            <person name="Williams B.A."/>
        </authorList>
    </citation>
    <scope>NUCLEOTIDE SEQUENCE [LARGE SCALE GENOMIC DNA]</scope>
    <source>
        <strain evidence="5">canceri</strain>
        <strain evidence="3">Canceri</strain>
        <strain evidence="2 4">GB1</strain>
    </source>
</reference>
<dbReference type="InterPro" id="IPR003958">
    <property type="entry name" value="CBFA_NFYB_domain"/>
</dbReference>
<evidence type="ECO:0000313" key="4">
    <source>
        <dbReference type="Proteomes" id="UP000192356"/>
    </source>
</evidence>
<dbReference type="GO" id="GO:0030527">
    <property type="term" value="F:structural constituent of chromatin"/>
    <property type="evidence" value="ECO:0007669"/>
    <property type="project" value="InterPro"/>
</dbReference>
<protein>
    <submittedName>
        <fullName evidence="2">H2A</fullName>
    </submittedName>
</protein>
<sequence>MAGKSGKSGKRDVKKSGVADGYSAYFKAAHIKRVFKDATGLRISKDATKMGCTAVTTFLREVIECSQRAVLSDKKKKITPRHINLAIKNDQELNFVLKNVIIQSGGMGAPTAAMLKKSKETK</sequence>
<keyword evidence="4" id="KW-1185">Reference proteome</keyword>
<dbReference type="EMBL" id="LTAI01000328">
    <property type="protein sequence ID" value="ORD99026.1"/>
    <property type="molecule type" value="Genomic_DNA"/>
</dbReference>
<evidence type="ECO:0000313" key="3">
    <source>
        <dbReference type="EMBL" id="ORD99026.1"/>
    </source>
</evidence>
<comment type="caution">
    <text evidence="2">The sequence shown here is derived from an EMBL/GenBank/DDBJ whole genome shotgun (WGS) entry which is preliminary data.</text>
</comment>
<dbReference type="InterPro" id="IPR009072">
    <property type="entry name" value="Histone-fold"/>
</dbReference>
<dbReference type="SMART" id="SM00414">
    <property type="entry name" value="H2A"/>
    <property type="match status" value="1"/>
</dbReference>
<evidence type="ECO:0000313" key="5">
    <source>
        <dbReference type="Proteomes" id="UP000192501"/>
    </source>
</evidence>
<dbReference type="Proteomes" id="UP000192356">
    <property type="component" value="Unassembled WGS sequence"/>
</dbReference>
<dbReference type="Proteomes" id="UP000192501">
    <property type="component" value="Unassembled WGS sequence"/>
</dbReference>
<dbReference type="VEuPathDB" id="MicrosporidiaDB:A0H76_1534"/>
<dbReference type="Gene3D" id="1.10.20.10">
    <property type="entry name" value="Histone, subunit A"/>
    <property type="match status" value="1"/>
</dbReference>